<gene>
    <name evidence="2" type="ORF">SAMN05216551_10761</name>
</gene>
<dbReference type="AlphaFoldDB" id="A0A1H2PRJ8"/>
<organism evidence="2 3">
    <name type="scientific">Chitinasiproducens palmae</name>
    <dbReference type="NCBI Taxonomy" id="1770053"/>
    <lineage>
        <taxon>Bacteria</taxon>
        <taxon>Pseudomonadati</taxon>
        <taxon>Pseudomonadota</taxon>
        <taxon>Betaproteobacteria</taxon>
        <taxon>Burkholderiales</taxon>
        <taxon>Burkholderiaceae</taxon>
        <taxon>Chitinasiproducens</taxon>
    </lineage>
</organism>
<proteinExistence type="predicted"/>
<evidence type="ECO:0000313" key="2">
    <source>
        <dbReference type="EMBL" id="SDV49092.1"/>
    </source>
</evidence>
<name>A0A1H2PRJ8_9BURK</name>
<dbReference type="OrthoDB" id="9807890at2"/>
<protein>
    <submittedName>
        <fullName evidence="2">Serine/threonine protein phosphatase 1</fullName>
    </submittedName>
</protein>
<dbReference type="GO" id="GO:0016791">
    <property type="term" value="F:phosphatase activity"/>
    <property type="evidence" value="ECO:0007669"/>
    <property type="project" value="TreeGrafter"/>
</dbReference>
<dbReference type="Proteomes" id="UP000243719">
    <property type="component" value="Unassembled WGS sequence"/>
</dbReference>
<dbReference type="Gene3D" id="3.60.21.10">
    <property type="match status" value="1"/>
</dbReference>
<dbReference type="Pfam" id="PF00149">
    <property type="entry name" value="Metallophos"/>
    <property type="match status" value="1"/>
</dbReference>
<sequence length="228" mass="25285">MTVLYKRFVRNTVGRDFAVGDIHGCFRGLERALAQVSFDPSCDRLFSVGDLVDRGPDSDEAVEWIAKPFFHAVRGNHEQMAIGVASGRYDRDTYLRNGGGWFLALAPWQQRAVAEVFDMLPLAIEIEAERGAIGIVHADIAGQNWTAFRTALLALNATTPPRALMETTLWSRERAARRNCDGVPDLLALIVGHTPMTKPERLGNVHYIDTGAVFGRQLTMIDLGTLFE</sequence>
<dbReference type="STRING" id="1770053.SAMN05216551_10761"/>
<dbReference type="InterPro" id="IPR029052">
    <property type="entry name" value="Metallo-depent_PP-like"/>
</dbReference>
<dbReference type="InterPro" id="IPR004843">
    <property type="entry name" value="Calcineurin-like_PHP"/>
</dbReference>
<dbReference type="PANTHER" id="PTHR42850:SF10">
    <property type="entry name" value="SERINE_THREONINE-PROTEIN PHOSPHATASE 1"/>
    <property type="match status" value="1"/>
</dbReference>
<evidence type="ECO:0000259" key="1">
    <source>
        <dbReference type="PROSITE" id="PS00125"/>
    </source>
</evidence>
<dbReference type="EMBL" id="FNLO01000007">
    <property type="protein sequence ID" value="SDV49092.1"/>
    <property type="molecule type" value="Genomic_DNA"/>
</dbReference>
<accession>A0A1H2PRJ8</accession>
<dbReference type="InterPro" id="IPR006186">
    <property type="entry name" value="Ser/Thr-sp_prot-phosphatase"/>
</dbReference>
<dbReference type="SUPFAM" id="SSF56300">
    <property type="entry name" value="Metallo-dependent phosphatases"/>
    <property type="match status" value="1"/>
</dbReference>
<dbReference type="GO" id="GO:0110154">
    <property type="term" value="P:RNA decapping"/>
    <property type="evidence" value="ECO:0007669"/>
    <property type="project" value="TreeGrafter"/>
</dbReference>
<dbReference type="GO" id="GO:0005737">
    <property type="term" value="C:cytoplasm"/>
    <property type="evidence" value="ECO:0007669"/>
    <property type="project" value="TreeGrafter"/>
</dbReference>
<dbReference type="PANTHER" id="PTHR42850">
    <property type="entry name" value="METALLOPHOSPHOESTERASE"/>
    <property type="match status" value="1"/>
</dbReference>
<dbReference type="PROSITE" id="PS00125">
    <property type="entry name" value="SER_THR_PHOSPHATASE"/>
    <property type="match status" value="1"/>
</dbReference>
<feature type="domain" description="Serine/threonine specific protein phosphatases" evidence="1">
    <location>
        <begin position="73"/>
        <end position="78"/>
    </location>
</feature>
<dbReference type="GO" id="GO:0008803">
    <property type="term" value="F:bis(5'-nucleosyl)-tetraphosphatase (symmetrical) activity"/>
    <property type="evidence" value="ECO:0007669"/>
    <property type="project" value="TreeGrafter"/>
</dbReference>
<dbReference type="RefSeq" id="WP_091908751.1">
    <property type="nucleotide sequence ID" value="NZ_FNLO01000007.1"/>
</dbReference>
<dbReference type="InterPro" id="IPR050126">
    <property type="entry name" value="Ap4A_hydrolase"/>
</dbReference>
<reference evidence="3" key="1">
    <citation type="submission" date="2016-09" db="EMBL/GenBank/DDBJ databases">
        <authorList>
            <person name="Varghese N."/>
            <person name="Submissions S."/>
        </authorList>
    </citation>
    <scope>NUCLEOTIDE SEQUENCE [LARGE SCALE GENOMIC DNA]</scope>
    <source>
        <strain evidence="3">JS23</strain>
    </source>
</reference>
<keyword evidence="3" id="KW-1185">Reference proteome</keyword>
<evidence type="ECO:0000313" key="3">
    <source>
        <dbReference type="Proteomes" id="UP000243719"/>
    </source>
</evidence>